<name>A0ABW7F2P2_9BURK</name>
<evidence type="ECO:0000313" key="2">
    <source>
        <dbReference type="Proteomes" id="UP001606210"/>
    </source>
</evidence>
<evidence type="ECO:0000313" key="1">
    <source>
        <dbReference type="EMBL" id="MFG6430775.1"/>
    </source>
</evidence>
<keyword evidence="2" id="KW-1185">Reference proteome</keyword>
<sequence>MKRRHLDIVRFGVVACAIALAWAWLHSLGSSLCANTVLSELPSPSCLLRAALLESNCGATTGFSRHVQILRASETPQDDSAFVMDDNHGAASLDVQLRWDDDARVVVSHDAQARVFRAEPSARGVSMGYEARR</sequence>
<gene>
    <name evidence="1" type="ORF">ACG00Y_12675</name>
</gene>
<reference evidence="1 2" key="1">
    <citation type="submission" date="2024-08" db="EMBL/GenBank/DDBJ databases">
        <authorList>
            <person name="Lu H."/>
        </authorList>
    </citation>
    <scope>NUCLEOTIDE SEQUENCE [LARGE SCALE GENOMIC DNA]</scope>
    <source>
        <strain evidence="1 2">LYH14W</strain>
    </source>
</reference>
<proteinExistence type="predicted"/>
<dbReference type="RefSeq" id="WP_394479292.1">
    <property type="nucleotide sequence ID" value="NZ_JBIGHV010000004.1"/>
</dbReference>
<accession>A0ABW7F2P2</accession>
<comment type="caution">
    <text evidence="1">The sequence shown here is derived from an EMBL/GenBank/DDBJ whole genome shotgun (WGS) entry which is preliminary data.</text>
</comment>
<dbReference type="Proteomes" id="UP001606210">
    <property type="component" value="Unassembled WGS sequence"/>
</dbReference>
<protein>
    <submittedName>
        <fullName evidence="1">Uncharacterized protein</fullName>
    </submittedName>
</protein>
<dbReference type="EMBL" id="JBIGHV010000004">
    <property type="protein sequence ID" value="MFG6430775.1"/>
    <property type="molecule type" value="Genomic_DNA"/>
</dbReference>
<organism evidence="1 2">
    <name type="scientific">Pelomonas parva</name>
    <dbReference type="NCBI Taxonomy" id="3299032"/>
    <lineage>
        <taxon>Bacteria</taxon>
        <taxon>Pseudomonadati</taxon>
        <taxon>Pseudomonadota</taxon>
        <taxon>Betaproteobacteria</taxon>
        <taxon>Burkholderiales</taxon>
        <taxon>Sphaerotilaceae</taxon>
        <taxon>Roseateles</taxon>
    </lineage>
</organism>